<dbReference type="EMBL" id="KV454475">
    <property type="protein sequence ID" value="ODV63967.1"/>
    <property type="molecule type" value="Genomic_DNA"/>
</dbReference>
<sequence length="277" mass="31886">MSWGGFKKVLNRQASQILVKSEDKVTDYEFEYYERAYKELDKIGYRLAKESQGYLSSLLLLSRSQLSIAESITKLFQEEGSQSGIRENNLRFRDEYLSRIRDFDGETMKEVEHEYKTTVLEPMERFSEYFENVQQAVKKRQHKRMDYENCKSRARRVGGGNPSSSSLNVSKIGRVERELQLAREVYEGLNEELKVGMAELVNLRQPYMEPSFEAMMKVQKKVSLGAYVALAQTQNLVSAVDRDGFANGTLDARMDNALAEMLRLTTVQCVYSGQRAL</sequence>
<dbReference type="Proteomes" id="UP000095038">
    <property type="component" value="Unassembled WGS sequence"/>
</dbReference>
<keyword evidence="3" id="KW-0206">Cytoskeleton</keyword>
<gene>
    <name evidence="5" type="ORF">ASCRUDRAFT_100788</name>
</gene>
<dbReference type="STRING" id="1344418.A0A1D2VQX7"/>
<proteinExistence type="predicted"/>
<dbReference type="PANTHER" id="PTHR47174">
    <property type="entry name" value="BRIDGING INTEGRATOR 3"/>
    <property type="match status" value="1"/>
</dbReference>
<dbReference type="InterPro" id="IPR046982">
    <property type="entry name" value="BIN3/RVS161-like"/>
</dbReference>
<dbReference type="Gene3D" id="1.20.1270.60">
    <property type="entry name" value="Arfaptin homology (AH) domain/BAR domain"/>
    <property type="match status" value="1"/>
</dbReference>
<evidence type="ECO:0000256" key="3">
    <source>
        <dbReference type="ARBA" id="ARBA00023212"/>
    </source>
</evidence>
<dbReference type="SUPFAM" id="SSF103657">
    <property type="entry name" value="BAR/IMD domain-like"/>
    <property type="match status" value="1"/>
</dbReference>
<evidence type="ECO:0000313" key="6">
    <source>
        <dbReference type="Proteomes" id="UP000095038"/>
    </source>
</evidence>
<keyword evidence="6" id="KW-1185">Reference proteome</keyword>
<organism evidence="5 6">
    <name type="scientific">Ascoidea rubescens DSM 1968</name>
    <dbReference type="NCBI Taxonomy" id="1344418"/>
    <lineage>
        <taxon>Eukaryota</taxon>
        <taxon>Fungi</taxon>
        <taxon>Dikarya</taxon>
        <taxon>Ascomycota</taxon>
        <taxon>Saccharomycotina</taxon>
        <taxon>Saccharomycetes</taxon>
        <taxon>Ascoideaceae</taxon>
        <taxon>Ascoidea</taxon>
    </lineage>
</organism>
<name>A0A1D2VQX7_9ASCO</name>
<dbReference type="PANTHER" id="PTHR47174:SF3">
    <property type="entry name" value="BRIDGING INTEGRATOR 3"/>
    <property type="match status" value="1"/>
</dbReference>
<dbReference type="Pfam" id="PF03114">
    <property type="entry name" value="BAR"/>
    <property type="match status" value="1"/>
</dbReference>
<dbReference type="GO" id="GO:0008289">
    <property type="term" value="F:lipid binding"/>
    <property type="evidence" value="ECO:0007669"/>
    <property type="project" value="TreeGrafter"/>
</dbReference>
<dbReference type="InterPro" id="IPR004148">
    <property type="entry name" value="BAR_dom"/>
</dbReference>
<dbReference type="GeneID" id="30962153"/>
<dbReference type="GO" id="GO:0051666">
    <property type="term" value="P:actin cortical patch localization"/>
    <property type="evidence" value="ECO:0007669"/>
    <property type="project" value="InterPro"/>
</dbReference>
<dbReference type="GO" id="GO:0097320">
    <property type="term" value="P:plasma membrane tubulation"/>
    <property type="evidence" value="ECO:0007669"/>
    <property type="project" value="TreeGrafter"/>
</dbReference>
<dbReference type="RefSeq" id="XP_020050274.1">
    <property type="nucleotide sequence ID" value="XM_020188517.1"/>
</dbReference>
<protein>
    <submittedName>
        <fullName evidence="5">BAR-domain-containing protein</fullName>
    </submittedName>
</protein>
<evidence type="ECO:0000256" key="1">
    <source>
        <dbReference type="ARBA" id="ARBA00004245"/>
    </source>
</evidence>
<dbReference type="GO" id="GO:0031097">
    <property type="term" value="C:medial cortex"/>
    <property type="evidence" value="ECO:0007669"/>
    <property type="project" value="TreeGrafter"/>
</dbReference>
<reference evidence="6" key="1">
    <citation type="submission" date="2016-05" db="EMBL/GenBank/DDBJ databases">
        <title>Comparative genomics of biotechnologically important yeasts.</title>
        <authorList>
            <consortium name="DOE Joint Genome Institute"/>
            <person name="Riley R."/>
            <person name="Haridas S."/>
            <person name="Wolfe K.H."/>
            <person name="Lopes M.R."/>
            <person name="Hittinger C.T."/>
            <person name="Goker M."/>
            <person name="Salamov A."/>
            <person name="Wisecaver J."/>
            <person name="Long T.M."/>
            <person name="Aerts A.L."/>
            <person name="Barry K."/>
            <person name="Choi C."/>
            <person name="Clum A."/>
            <person name="Coughlan A.Y."/>
            <person name="Deshpande S."/>
            <person name="Douglass A.P."/>
            <person name="Hanson S.J."/>
            <person name="Klenk H.-P."/>
            <person name="Labutti K."/>
            <person name="Lapidus A."/>
            <person name="Lindquist E."/>
            <person name="Lipzen A."/>
            <person name="Meier-Kolthoff J.P."/>
            <person name="Ohm R.A."/>
            <person name="Otillar R.P."/>
            <person name="Pangilinan J."/>
            <person name="Peng Y."/>
            <person name="Rokas A."/>
            <person name="Rosa C.A."/>
            <person name="Scheuner C."/>
            <person name="Sibirny A.A."/>
            <person name="Slot J.C."/>
            <person name="Stielow J.B."/>
            <person name="Sun H."/>
            <person name="Kurtzman C.P."/>
            <person name="Blackwell M."/>
            <person name="Grigoriev I.V."/>
            <person name="Jeffries T.W."/>
        </authorList>
    </citation>
    <scope>NUCLEOTIDE SEQUENCE [LARGE SCALE GENOMIC DNA]</scope>
    <source>
        <strain evidence="6">DSM 1968</strain>
    </source>
</reference>
<comment type="subcellular location">
    <subcellularLocation>
        <location evidence="1">Cytoplasm</location>
        <location evidence="1">Cytoskeleton</location>
    </subcellularLocation>
</comment>
<dbReference type="GO" id="GO:1990528">
    <property type="term" value="C:Rvs161p-Rvs167p complex"/>
    <property type="evidence" value="ECO:0007669"/>
    <property type="project" value="TreeGrafter"/>
</dbReference>
<accession>A0A1D2VQX7</accession>
<dbReference type="GO" id="GO:0006897">
    <property type="term" value="P:endocytosis"/>
    <property type="evidence" value="ECO:0007669"/>
    <property type="project" value="InterPro"/>
</dbReference>
<feature type="domain" description="BAR" evidence="4">
    <location>
        <begin position="15"/>
        <end position="246"/>
    </location>
</feature>
<evidence type="ECO:0000313" key="5">
    <source>
        <dbReference type="EMBL" id="ODV63967.1"/>
    </source>
</evidence>
<dbReference type="InParanoid" id="A0A1D2VQX7"/>
<dbReference type="InterPro" id="IPR027267">
    <property type="entry name" value="AH/BAR_dom_sf"/>
</dbReference>
<evidence type="ECO:0000256" key="2">
    <source>
        <dbReference type="ARBA" id="ARBA00022490"/>
    </source>
</evidence>
<dbReference type="SMART" id="SM00721">
    <property type="entry name" value="BAR"/>
    <property type="match status" value="1"/>
</dbReference>
<evidence type="ECO:0000259" key="4">
    <source>
        <dbReference type="PROSITE" id="PS51021"/>
    </source>
</evidence>
<dbReference type="GO" id="GO:0030479">
    <property type="term" value="C:actin cortical patch"/>
    <property type="evidence" value="ECO:0007669"/>
    <property type="project" value="TreeGrafter"/>
</dbReference>
<dbReference type="GO" id="GO:0043332">
    <property type="term" value="C:mating projection tip"/>
    <property type="evidence" value="ECO:0007669"/>
    <property type="project" value="TreeGrafter"/>
</dbReference>
<dbReference type="OrthoDB" id="446293at2759"/>
<dbReference type="PROSITE" id="PS51021">
    <property type="entry name" value="BAR"/>
    <property type="match status" value="1"/>
</dbReference>
<dbReference type="AlphaFoldDB" id="A0A1D2VQX7"/>
<keyword evidence="2" id="KW-0963">Cytoplasm</keyword>